<accession>A0A9Q1H9F6</accession>
<dbReference type="EMBL" id="JAIZAY010000008">
    <property type="protein sequence ID" value="KAJ8037904.1"/>
    <property type="molecule type" value="Genomic_DNA"/>
</dbReference>
<keyword evidence="3" id="KW-1185">Reference proteome</keyword>
<evidence type="ECO:0000313" key="2">
    <source>
        <dbReference type="EMBL" id="KAJ8037904.1"/>
    </source>
</evidence>
<evidence type="ECO:0000313" key="3">
    <source>
        <dbReference type="Proteomes" id="UP001152320"/>
    </source>
</evidence>
<proteinExistence type="predicted"/>
<reference evidence="2" key="1">
    <citation type="submission" date="2021-10" db="EMBL/GenBank/DDBJ databases">
        <title>Tropical sea cucumber genome reveals ecological adaptation and Cuvierian tubules defense mechanism.</title>
        <authorList>
            <person name="Chen T."/>
        </authorList>
    </citation>
    <scope>NUCLEOTIDE SEQUENCE</scope>
    <source>
        <strain evidence="2">Nanhai2018</strain>
        <tissue evidence="2">Muscle</tissue>
    </source>
</reference>
<organism evidence="2 3">
    <name type="scientific">Holothuria leucospilota</name>
    <name type="common">Black long sea cucumber</name>
    <name type="synonym">Mertensiothuria leucospilota</name>
    <dbReference type="NCBI Taxonomy" id="206669"/>
    <lineage>
        <taxon>Eukaryota</taxon>
        <taxon>Metazoa</taxon>
        <taxon>Echinodermata</taxon>
        <taxon>Eleutherozoa</taxon>
        <taxon>Echinozoa</taxon>
        <taxon>Holothuroidea</taxon>
        <taxon>Aspidochirotacea</taxon>
        <taxon>Aspidochirotida</taxon>
        <taxon>Holothuriidae</taxon>
        <taxon>Holothuria</taxon>
    </lineage>
</organism>
<protein>
    <submittedName>
        <fullName evidence="2">Uncharacterized protein</fullName>
    </submittedName>
</protein>
<comment type="caution">
    <text evidence="2">The sequence shown here is derived from an EMBL/GenBank/DDBJ whole genome shotgun (WGS) entry which is preliminary data.</text>
</comment>
<sequence length="88" mass="9531">MIPNGVHKHWSLRPGSGDGSPPPRKCLTNRILSEDSQKEPLIFEETLLNVRFHTGGSNGGAGSLTSWISPLTVDPTSAARGVNRVNRR</sequence>
<dbReference type="Proteomes" id="UP001152320">
    <property type="component" value="Chromosome 8"/>
</dbReference>
<feature type="region of interest" description="Disordered" evidence="1">
    <location>
        <begin position="1"/>
        <end position="28"/>
    </location>
</feature>
<dbReference type="AlphaFoldDB" id="A0A9Q1H9F6"/>
<evidence type="ECO:0000256" key="1">
    <source>
        <dbReference type="SAM" id="MobiDB-lite"/>
    </source>
</evidence>
<feature type="compositionally biased region" description="Basic residues" evidence="1">
    <location>
        <begin position="1"/>
        <end position="11"/>
    </location>
</feature>
<gene>
    <name evidence="2" type="ORF">HOLleu_18846</name>
</gene>
<name>A0A9Q1H9F6_HOLLE</name>